<dbReference type="EMBL" id="SOIP01000316">
    <property type="protein sequence ID" value="TET80619.1"/>
    <property type="molecule type" value="Genomic_DNA"/>
</dbReference>
<accession>A0A523XNW8</accession>
<proteinExistence type="predicted"/>
<dbReference type="Proteomes" id="UP000315534">
    <property type="component" value="Unassembled WGS sequence"/>
</dbReference>
<organism evidence="1 2">
    <name type="scientific">candidate division TA06 bacterium</name>
    <dbReference type="NCBI Taxonomy" id="2250710"/>
    <lineage>
        <taxon>Bacteria</taxon>
        <taxon>Bacteria division TA06</taxon>
    </lineage>
</organism>
<comment type="caution">
    <text evidence="1">The sequence shown here is derived from an EMBL/GenBank/DDBJ whole genome shotgun (WGS) entry which is preliminary data.</text>
</comment>
<dbReference type="AlphaFoldDB" id="A0A523XNW8"/>
<dbReference type="InterPro" id="IPR026349">
    <property type="entry name" value="CHP04255"/>
</dbReference>
<evidence type="ECO:0000313" key="1">
    <source>
        <dbReference type="EMBL" id="TET80619.1"/>
    </source>
</evidence>
<gene>
    <name evidence="1" type="ORF">E3J38_05270</name>
</gene>
<evidence type="ECO:0000313" key="2">
    <source>
        <dbReference type="Proteomes" id="UP000315534"/>
    </source>
</evidence>
<protein>
    <submittedName>
        <fullName evidence="1">TIGR04255 family protein</fullName>
    </submittedName>
</protein>
<sequence>MGVNEVSGKSKTYKNSPLVETVFEIRFPGEPIIECNRDKLYKKIRDVYSEVLVPKSHEGWGMPLEPYRFQRPDGGGGVMLSINKMAIYCKKYEGFKAFKEETMNIFSVFGQLFKVKKLNRTGLRYINLIPFTREEGTITIGNYLNIKIILPKCVPPEFLNLNSIFVSKTKGGRITTRVMPAISQDRTQEVIILDFDYAKEGNLIFDSIDRYLDESHKHTKQLFEQLITDNYKKVMRGEVI</sequence>
<dbReference type="NCBIfam" id="TIGR04255">
    <property type="entry name" value="sporadTIGR04255"/>
    <property type="match status" value="1"/>
</dbReference>
<name>A0A523XNW8_UNCT6</name>
<reference evidence="1 2" key="1">
    <citation type="submission" date="2019-03" db="EMBL/GenBank/DDBJ databases">
        <title>Metabolic potential of uncultured bacteria and archaea associated with petroleum seepage in deep-sea sediments.</title>
        <authorList>
            <person name="Dong X."/>
            <person name="Hubert C."/>
        </authorList>
    </citation>
    <scope>NUCLEOTIDE SEQUENCE [LARGE SCALE GENOMIC DNA]</scope>
    <source>
        <strain evidence="1">E29_bin36</strain>
    </source>
</reference>